<feature type="domain" description="Helicase ATP-binding" evidence="4">
    <location>
        <begin position="321"/>
        <end position="473"/>
    </location>
</feature>
<keyword evidence="2" id="KW-0067">ATP-binding</keyword>
<dbReference type="PROSITE" id="PS51194">
    <property type="entry name" value="HELICASE_CTER"/>
    <property type="match status" value="1"/>
</dbReference>
<evidence type="ECO:0000256" key="1">
    <source>
        <dbReference type="ARBA" id="ARBA00022741"/>
    </source>
</evidence>
<dbReference type="PROSITE" id="PS51192">
    <property type="entry name" value="HELICASE_ATP_BIND_1"/>
    <property type="match status" value="1"/>
</dbReference>
<dbReference type="GO" id="GO:0005524">
    <property type="term" value="F:ATP binding"/>
    <property type="evidence" value="ECO:0007669"/>
    <property type="project" value="UniProtKB-KW"/>
</dbReference>
<evidence type="ECO:0000259" key="4">
    <source>
        <dbReference type="PROSITE" id="PS51192"/>
    </source>
</evidence>
<reference evidence="6 7" key="1">
    <citation type="submission" date="2017-01" db="EMBL/GenBank/DDBJ databases">
        <title>Genome analysis of Paenibacillus selenitrireducens ES3-24.</title>
        <authorList>
            <person name="Xu D."/>
            <person name="Yao R."/>
            <person name="Zheng S."/>
        </authorList>
    </citation>
    <scope>NUCLEOTIDE SEQUENCE [LARGE SCALE GENOMIC DNA]</scope>
    <source>
        <strain evidence="6 7">ES3-24</strain>
    </source>
</reference>
<dbReference type="InterPro" id="IPR006935">
    <property type="entry name" value="Helicase/UvrB_N"/>
</dbReference>
<evidence type="ECO:0000256" key="3">
    <source>
        <dbReference type="ARBA" id="ARBA00023125"/>
    </source>
</evidence>
<dbReference type="Pfam" id="PF04851">
    <property type="entry name" value="ResIII"/>
    <property type="match status" value="1"/>
</dbReference>
<evidence type="ECO:0000313" key="7">
    <source>
        <dbReference type="Proteomes" id="UP000190188"/>
    </source>
</evidence>
<evidence type="ECO:0000256" key="2">
    <source>
        <dbReference type="ARBA" id="ARBA00022840"/>
    </source>
</evidence>
<comment type="caution">
    <text evidence="6">The sequence shown here is derived from an EMBL/GenBank/DDBJ whole genome shotgun (WGS) entry which is preliminary data.</text>
</comment>
<sequence>MRVYVYSVLWQGKWRCRFTLDWRVDVRYWFSQAVANGVRENSSHADVTNERCAPELWITTCCIPLGTAVDVVGQWGESRLEVQRLVKLMQDAEPGILDWFGRECIQVRRIGVEEVWREIGIGVIEEHRKGKLEGEGGILKESLWSDAVWKQMKDESDLLAAQISGRALLANEVQELMAAAGLDHAVAYWRTLAQLAYIRGQVKLLSGITTRSLGQFSLLRRQRELQCLRCGSSAAQHHRTACAACGNPGCAYCEACLAMGRSRRCALLVHGTAVHNAGASAAGVARAAERAPATEPAARWRLSEAQHDASRAALHFLQQPSAAAAAAPSFLLWAVTGAGKTEMIFPLIAYTLERGQHVLIATPRRDVVLELAPRLAQAFPEHRLVTLYGGSEERWTAGDITLSTTHQLMRFYHKFDVVIVDELDAFPYHNNELLQYAARKACKPEGKFIFLSATPPEPMQREVRRGRLPHAKVPVRFHRHPLPVPQRLTIKPLRHYLENKTLPKSLLHQLSRSVERGAQLFLFITRIKQTEAFVQLLRHYFPVITIEGTSSEDKERGEKVTRFRNGQSRMLVTTTILERGVTIPKSDVFIIDADSALFDAASLVQMAGRAGRSKDDPAGHVLFCAAEWNRAQRLAVRQIVGMNRIARRQGYLLPTDTERSS</sequence>
<dbReference type="PANTHER" id="PTHR30580:SF1">
    <property type="entry name" value="COMF OPERON PROTEIN 1"/>
    <property type="match status" value="1"/>
</dbReference>
<dbReference type="SMART" id="SM00490">
    <property type="entry name" value="HELICc"/>
    <property type="match status" value="1"/>
</dbReference>
<accession>A0A1T2X703</accession>
<protein>
    <submittedName>
        <fullName evidence="6">DNA/RNA helicase</fullName>
    </submittedName>
</protein>
<dbReference type="STRING" id="1324314.BVG16_20260"/>
<dbReference type="GO" id="GO:0006310">
    <property type="term" value="P:DNA recombination"/>
    <property type="evidence" value="ECO:0007669"/>
    <property type="project" value="TreeGrafter"/>
</dbReference>
<gene>
    <name evidence="6" type="ORF">BVG16_20260</name>
</gene>
<dbReference type="Pfam" id="PF00271">
    <property type="entry name" value="Helicase_C"/>
    <property type="match status" value="1"/>
</dbReference>
<dbReference type="OrthoDB" id="2077914at2"/>
<keyword evidence="6" id="KW-0347">Helicase</keyword>
<dbReference type="InterPro" id="IPR014001">
    <property type="entry name" value="Helicase_ATP-bd"/>
</dbReference>
<dbReference type="GO" id="GO:0006270">
    <property type="term" value="P:DNA replication initiation"/>
    <property type="evidence" value="ECO:0007669"/>
    <property type="project" value="TreeGrafter"/>
</dbReference>
<dbReference type="Proteomes" id="UP000190188">
    <property type="component" value="Unassembled WGS sequence"/>
</dbReference>
<dbReference type="Gene3D" id="3.40.50.300">
    <property type="entry name" value="P-loop containing nucleotide triphosphate hydrolases"/>
    <property type="match status" value="2"/>
</dbReference>
<dbReference type="GO" id="GO:0043138">
    <property type="term" value="F:3'-5' DNA helicase activity"/>
    <property type="evidence" value="ECO:0007669"/>
    <property type="project" value="TreeGrafter"/>
</dbReference>
<dbReference type="InterPro" id="IPR001650">
    <property type="entry name" value="Helicase_C-like"/>
</dbReference>
<dbReference type="EMBL" id="MSZX01000008">
    <property type="protein sequence ID" value="OPA75668.1"/>
    <property type="molecule type" value="Genomic_DNA"/>
</dbReference>
<dbReference type="AlphaFoldDB" id="A0A1T2X703"/>
<feature type="domain" description="Helicase C-terminal" evidence="5">
    <location>
        <begin position="506"/>
        <end position="661"/>
    </location>
</feature>
<dbReference type="InterPro" id="IPR027417">
    <property type="entry name" value="P-loop_NTPase"/>
</dbReference>
<evidence type="ECO:0000313" key="6">
    <source>
        <dbReference type="EMBL" id="OPA75668.1"/>
    </source>
</evidence>
<name>A0A1T2X703_9BACL</name>
<dbReference type="GO" id="GO:0003677">
    <property type="term" value="F:DNA binding"/>
    <property type="evidence" value="ECO:0007669"/>
    <property type="project" value="UniProtKB-KW"/>
</dbReference>
<organism evidence="6 7">
    <name type="scientific">Paenibacillus selenitireducens</name>
    <dbReference type="NCBI Taxonomy" id="1324314"/>
    <lineage>
        <taxon>Bacteria</taxon>
        <taxon>Bacillati</taxon>
        <taxon>Bacillota</taxon>
        <taxon>Bacilli</taxon>
        <taxon>Bacillales</taxon>
        <taxon>Paenibacillaceae</taxon>
        <taxon>Paenibacillus</taxon>
    </lineage>
</organism>
<keyword evidence="3" id="KW-0238">DNA-binding</keyword>
<evidence type="ECO:0000259" key="5">
    <source>
        <dbReference type="PROSITE" id="PS51194"/>
    </source>
</evidence>
<dbReference type="PANTHER" id="PTHR30580">
    <property type="entry name" value="PRIMOSOMAL PROTEIN N"/>
    <property type="match status" value="1"/>
</dbReference>
<dbReference type="RefSeq" id="WP_078500986.1">
    <property type="nucleotide sequence ID" value="NZ_MSZX01000008.1"/>
</dbReference>
<keyword evidence="7" id="KW-1185">Reference proteome</keyword>
<dbReference type="GO" id="GO:0006302">
    <property type="term" value="P:double-strand break repair"/>
    <property type="evidence" value="ECO:0007669"/>
    <property type="project" value="TreeGrafter"/>
</dbReference>
<proteinExistence type="predicted"/>
<keyword evidence="1" id="KW-0547">Nucleotide-binding</keyword>
<dbReference type="SMART" id="SM00487">
    <property type="entry name" value="DEXDc"/>
    <property type="match status" value="1"/>
</dbReference>
<dbReference type="GO" id="GO:0016787">
    <property type="term" value="F:hydrolase activity"/>
    <property type="evidence" value="ECO:0007669"/>
    <property type="project" value="InterPro"/>
</dbReference>
<keyword evidence="6" id="KW-0378">Hydrolase</keyword>
<dbReference type="SUPFAM" id="SSF52540">
    <property type="entry name" value="P-loop containing nucleoside triphosphate hydrolases"/>
    <property type="match status" value="1"/>
</dbReference>